<keyword evidence="1" id="KW-0472">Membrane</keyword>
<dbReference type="Proteomes" id="UP000217784">
    <property type="component" value="Unassembled WGS sequence"/>
</dbReference>
<dbReference type="Pfam" id="PF08378">
    <property type="entry name" value="NERD"/>
    <property type="match status" value="1"/>
</dbReference>
<name>A0A2A2H9S8_METBR</name>
<dbReference type="RefSeq" id="WP_069584592.1">
    <property type="nucleotide sequence ID" value="NZ_LMVM01000001.1"/>
</dbReference>
<reference evidence="3 4" key="1">
    <citation type="journal article" date="2017" name="BMC Genomics">
        <title>Genomic analysis of methanogenic archaea reveals a shift towards energy conservation.</title>
        <authorList>
            <person name="Gilmore S.P."/>
            <person name="Henske J.K."/>
            <person name="Sexton J.A."/>
            <person name="Solomon K.V."/>
            <person name="Seppala S."/>
            <person name="Yoo J.I."/>
            <person name="Huyett L.M."/>
            <person name="Pressman A."/>
            <person name="Cogan J.Z."/>
            <person name="Kivenson V."/>
            <person name="Peng X."/>
            <person name="Tan Y."/>
            <person name="Valentine D.L."/>
            <person name="O'Malley M.A."/>
        </authorList>
    </citation>
    <scope>NUCLEOTIDE SEQUENCE [LARGE SCALE GENOMIC DNA]</scope>
    <source>
        <strain evidence="3 4">M.o.H.</strain>
    </source>
</reference>
<accession>A0A2A2H9S8</accession>
<protein>
    <recommendedName>
        <fullName evidence="2">NERD domain-containing protein</fullName>
    </recommendedName>
</protein>
<evidence type="ECO:0000256" key="1">
    <source>
        <dbReference type="SAM" id="Phobius"/>
    </source>
</evidence>
<gene>
    <name evidence="3" type="ORF">ASJ80_15490</name>
</gene>
<dbReference type="InterPro" id="IPR011528">
    <property type="entry name" value="NERD"/>
</dbReference>
<evidence type="ECO:0000313" key="4">
    <source>
        <dbReference type="Proteomes" id="UP000217784"/>
    </source>
</evidence>
<dbReference type="EMBL" id="LMVM01000001">
    <property type="protein sequence ID" value="PAV06231.1"/>
    <property type="molecule type" value="Genomic_DNA"/>
</dbReference>
<organism evidence="3 4">
    <name type="scientific">Methanobacterium bryantii</name>
    <dbReference type="NCBI Taxonomy" id="2161"/>
    <lineage>
        <taxon>Archaea</taxon>
        <taxon>Methanobacteriati</taxon>
        <taxon>Methanobacteriota</taxon>
        <taxon>Methanomada group</taxon>
        <taxon>Methanobacteria</taxon>
        <taxon>Methanobacteriales</taxon>
        <taxon>Methanobacteriaceae</taxon>
        <taxon>Methanobacterium</taxon>
    </lineage>
</organism>
<evidence type="ECO:0000259" key="2">
    <source>
        <dbReference type="PROSITE" id="PS50965"/>
    </source>
</evidence>
<keyword evidence="4" id="KW-1185">Reference proteome</keyword>
<evidence type="ECO:0000313" key="3">
    <source>
        <dbReference type="EMBL" id="PAV06231.1"/>
    </source>
</evidence>
<dbReference type="AlphaFoldDB" id="A0A2A2H9S8"/>
<dbReference type="PROSITE" id="PS50965">
    <property type="entry name" value="NERD"/>
    <property type="match status" value="1"/>
</dbReference>
<feature type="transmembrane region" description="Helical" evidence="1">
    <location>
        <begin position="74"/>
        <end position="95"/>
    </location>
</feature>
<sequence>MPYLICNECEIYYEIEPPFDPEALKTCEKCGLQLKYYENFDDYYNNENINLNDYEDEENFNIHSKYAKITTAGFILAIIGLFVFILAYVSPIFLISQSTNNFKNPDNLLNLSLQIIFLYITAVFIMATGVLTYLYGKRNGKIMKARVNNVNQRRITVKKNSTANYFKNLPEGYFILNKLKIRDKRIKINHVVIGPTGIFLIHINNLRGHYIINENKWIDNIGKIVSKTILNPQQVKLNAIELKRFLDSKNLNIDYMLLNSIVAFPNNNFTVRKMPRTYTVMNTREISNFIANSKVKMDLSTITEAVVLLERYCSKIVRS</sequence>
<keyword evidence="1" id="KW-0812">Transmembrane</keyword>
<feature type="domain" description="NERD" evidence="2">
    <location>
        <begin position="153"/>
        <end position="265"/>
    </location>
</feature>
<feature type="transmembrane region" description="Helical" evidence="1">
    <location>
        <begin position="115"/>
        <end position="136"/>
    </location>
</feature>
<dbReference type="OrthoDB" id="70331at2157"/>
<comment type="caution">
    <text evidence="3">The sequence shown here is derived from an EMBL/GenBank/DDBJ whole genome shotgun (WGS) entry which is preliminary data.</text>
</comment>
<keyword evidence="1" id="KW-1133">Transmembrane helix</keyword>
<proteinExistence type="predicted"/>